<feature type="transmembrane region" description="Helical" evidence="2">
    <location>
        <begin position="36"/>
        <end position="57"/>
    </location>
</feature>
<accession>A0AAX6DZF1</accession>
<evidence type="ECO:0000256" key="2">
    <source>
        <dbReference type="SAM" id="Phobius"/>
    </source>
</evidence>
<name>A0AAX6DZF1_IRIPA</name>
<proteinExistence type="predicted"/>
<keyword evidence="2" id="KW-0472">Membrane</keyword>
<reference evidence="3" key="2">
    <citation type="submission" date="2023-04" db="EMBL/GenBank/DDBJ databases">
        <authorList>
            <person name="Bruccoleri R.E."/>
            <person name="Oakeley E.J."/>
            <person name="Faust A.-M."/>
            <person name="Dessus-Babus S."/>
            <person name="Altorfer M."/>
            <person name="Burckhardt D."/>
            <person name="Oertli M."/>
            <person name="Naumann U."/>
            <person name="Petersen F."/>
            <person name="Wong J."/>
        </authorList>
    </citation>
    <scope>NUCLEOTIDE SEQUENCE</scope>
    <source>
        <strain evidence="3">GSM-AAB239-AS_SAM_17_03QT</strain>
        <tissue evidence="3">Leaf</tissue>
    </source>
</reference>
<protein>
    <submittedName>
        <fullName evidence="3">Uncharacterized protein</fullName>
    </submittedName>
</protein>
<gene>
    <name evidence="3" type="ORF">M6B38_110910</name>
</gene>
<feature type="transmembrane region" description="Helical" evidence="2">
    <location>
        <begin position="73"/>
        <end position="93"/>
    </location>
</feature>
<keyword evidence="4" id="KW-1185">Reference proteome</keyword>
<dbReference type="Proteomes" id="UP001140949">
    <property type="component" value="Unassembled WGS sequence"/>
</dbReference>
<organism evidence="3 4">
    <name type="scientific">Iris pallida</name>
    <name type="common">Sweet iris</name>
    <dbReference type="NCBI Taxonomy" id="29817"/>
    <lineage>
        <taxon>Eukaryota</taxon>
        <taxon>Viridiplantae</taxon>
        <taxon>Streptophyta</taxon>
        <taxon>Embryophyta</taxon>
        <taxon>Tracheophyta</taxon>
        <taxon>Spermatophyta</taxon>
        <taxon>Magnoliopsida</taxon>
        <taxon>Liliopsida</taxon>
        <taxon>Asparagales</taxon>
        <taxon>Iridaceae</taxon>
        <taxon>Iridoideae</taxon>
        <taxon>Irideae</taxon>
        <taxon>Iris</taxon>
    </lineage>
</organism>
<evidence type="ECO:0000313" key="4">
    <source>
        <dbReference type="Proteomes" id="UP001140949"/>
    </source>
</evidence>
<dbReference type="AlphaFoldDB" id="A0AAX6DZF1"/>
<reference evidence="3" key="1">
    <citation type="journal article" date="2023" name="GigaByte">
        <title>Genome assembly of the bearded iris, Iris pallida Lam.</title>
        <authorList>
            <person name="Bruccoleri R.E."/>
            <person name="Oakeley E.J."/>
            <person name="Faust A.M.E."/>
            <person name="Altorfer M."/>
            <person name="Dessus-Babus S."/>
            <person name="Burckhardt D."/>
            <person name="Oertli M."/>
            <person name="Naumann U."/>
            <person name="Petersen F."/>
            <person name="Wong J."/>
        </authorList>
    </citation>
    <scope>NUCLEOTIDE SEQUENCE</scope>
    <source>
        <strain evidence="3">GSM-AAB239-AS_SAM_17_03QT</strain>
    </source>
</reference>
<keyword evidence="2" id="KW-0812">Transmembrane</keyword>
<keyword evidence="2" id="KW-1133">Transmembrane helix</keyword>
<dbReference type="EMBL" id="JANAVB010041018">
    <property type="protein sequence ID" value="KAJ6797093.1"/>
    <property type="molecule type" value="Genomic_DNA"/>
</dbReference>
<comment type="caution">
    <text evidence="3">The sequence shown here is derived from an EMBL/GenBank/DDBJ whole genome shotgun (WGS) entry which is preliminary data.</text>
</comment>
<feature type="region of interest" description="Disordered" evidence="1">
    <location>
        <begin position="1"/>
        <end position="29"/>
    </location>
</feature>
<evidence type="ECO:0000313" key="3">
    <source>
        <dbReference type="EMBL" id="KAJ6797093.1"/>
    </source>
</evidence>
<evidence type="ECO:0000256" key="1">
    <source>
        <dbReference type="SAM" id="MobiDB-lite"/>
    </source>
</evidence>
<sequence length="95" mass="11074">MYRVGRSKAHQDTPIQVPCPFRSAPPPPPPPPKARLCMFWVLWTFFLQFLVGFLVFFELPRTRRPPPPPPQGSIMHVLGFMDFFSAIFSRFFGFF</sequence>